<dbReference type="VEuPathDB" id="VectorBase:CSON002296"/>
<dbReference type="EMBL" id="UFQT01002451">
    <property type="protein sequence ID" value="SSX33493.1"/>
    <property type="molecule type" value="Genomic_DNA"/>
</dbReference>
<keyword evidence="6" id="KW-0805">Transcription regulation</keyword>
<comment type="similarity">
    <text evidence="3">Belongs to the CNOT11 family.</text>
</comment>
<evidence type="ECO:0000256" key="9">
    <source>
        <dbReference type="ARBA" id="ARBA00023242"/>
    </source>
</evidence>
<dbReference type="AlphaFoldDB" id="A0A336MXT3"/>
<evidence type="ECO:0000313" key="12">
    <source>
        <dbReference type="EMBL" id="SSX33493.1"/>
    </source>
</evidence>
<dbReference type="Pfam" id="PF10155">
    <property type="entry name" value="CNOT11"/>
    <property type="match status" value="1"/>
</dbReference>
<feature type="region of interest" description="Disordered" evidence="10">
    <location>
        <begin position="422"/>
        <end position="443"/>
    </location>
</feature>
<organism evidence="12">
    <name type="scientific">Culicoides sonorensis</name>
    <name type="common">Biting midge</name>
    <dbReference type="NCBI Taxonomy" id="179676"/>
    <lineage>
        <taxon>Eukaryota</taxon>
        <taxon>Metazoa</taxon>
        <taxon>Ecdysozoa</taxon>
        <taxon>Arthropoda</taxon>
        <taxon>Hexapoda</taxon>
        <taxon>Insecta</taxon>
        <taxon>Pterygota</taxon>
        <taxon>Neoptera</taxon>
        <taxon>Endopterygota</taxon>
        <taxon>Diptera</taxon>
        <taxon>Nematocera</taxon>
        <taxon>Chironomoidea</taxon>
        <taxon>Ceratopogonidae</taxon>
        <taxon>Ceratopogoninae</taxon>
        <taxon>Culicoides</taxon>
        <taxon>Monoculicoides</taxon>
    </lineage>
</organism>
<evidence type="ECO:0000256" key="5">
    <source>
        <dbReference type="ARBA" id="ARBA00022490"/>
    </source>
</evidence>
<dbReference type="InterPro" id="IPR019312">
    <property type="entry name" value="CNOT11"/>
</dbReference>
<keyword evidence="8" id="KW-0804">Transcription</keyword>
<keyword evidence="7" id="KW-0943">RNA-mediated gene silencing</keyword>
<dbReference type="PANTHER" id="PTHR15975">
    <property type="entry name" value="CCR4-NOT TRANSCRIPTION COMPLEX SUBUNIT 11"/>
    <property type="match status" value="1"/>
</dbReference>
<dbReference type="OMA" id="PDHSVQW"/>
<reference evidence="12" key="2">
    <citation type="submission" date="2018-07" db="EMBL/GenBank/DDBJ databases">
        <authorList>
            <person name="Quirk P.G."/>
            <person name="Krulwich T.A."/>
        </authorList>
    </citation>
    <scope>NUCLEOTIDE SEQUENCE</scope>
</reference>
<evidence type="ECO:0000256" key="6">
    <source>
        <dbReference type="ARBA" id="ARBA00023015"/>
    </source>
</evidence>
<dbReference type="GO" id="GO:0030014">
    <property type="term" value="C:CCR4-NOT complex"/>
    <property type="evidence" value="ECO:0007669"/>
    <property type="project" value="InterPro"/>
</dbReference>
<comment type="subcellular location">
    <subcellularLocation>
        <location evidence="2">Cytoplasm</location>
    </subcellularLocation>
    <subcellularLocation>
        <location evidence="1">Nucleus</location>
    </subcellularLocation>
</comment>
<reference evidence="11" key="1">
    <citation type="submission" date="2018-04" db="EMBL/GenBank/DDBJ databases">
        <authorList>
            <person name="Go L.Y."/>
            <person name="Mitchell J.A."/>
        </authorList>
    </citation>
    <scope>NUCLEOTIDE SEQUENCE</scope>
    <source>
        <tissue evidence="11">Whole organism</tissue>
    </source>
</reference>
<evidence type="ECO:0000313" key="11">
    <source>
        <dbReference type="EMBL" id="SSX10609.1"/>
    </source>
</evidence>
<name>A0A336MXT3_CULSO</name>
<evidence type="ECO:0000256" key="10">
    <source>
        <dbReference type="SAM" id="MobiDB-lite"/>
    </source>
</evidence>
<keyword evidence="9" id="KW-0539">Nucleus</keyword>
<dbReference type="PANTHER" id="PTHR15975:SF0">
    <property type="entry name" value="CCR4-NOT TRANSCRIPTION COMPLEX SUBUNIT 11"/>
    <property type="match status" value="1"/>
</dbReference>
<dbReference type="GO" id="GO:0005737">
    <property type="term" value="C:cytoplasm"/>
    <property type="evidence" value="ECO:0007669"/>
    <property type="project" value="UniProtKB-SubCell"/>
</dbReference>
<dbReference type="EMBL" id="UFQS01002451">
    <property type="protein sequence ID" value="SSX14075.1"/>
    <property type="molecule type" value="Genomic_DNA"/>
</dbReference>
<protein>
    <recommendedName>
        <fullName evidence="4">CCR4-NOT transcription complex subunit 11</fullName>
    </recommendedName>
</protein>
<dbReference type="EMBL" id="UFQS01001380">
    <property type="protein sequence ID" value="SSX10609.1"/>
    <property type="molecule type" value="Genomic_DNA"/>
</dbReference>
<evidence type="ECO:0000256" key="2">
    <source>
        <dbReference type="ARBA" id="ARBA00004496"/>
    </source>
</evidence>
<keyword evidence="5" id="KW-0963">Cytoplasm</keyword>
<dbReference type="GO" id="GO:0031047">
    <property type="term" value="P:regulatory ncRNA-mediated gene silencing"/>
    <property type="evidence" value="ECO:0007669"/>
    <property type="project" value="UniProtKB-KW"/>
</dbReference>
<evidence type="ECO:0000256" key="4">
    <source>
        <dbReference type="ARBA" id="ARBA00014872"/>
    </source>
</evidence>
<sequence length="443" mass="49517">MSDYNVLYELLMDKTLVESSSFETISAVVQSKFEKTEYINIGTLLSILLRQGDFTGIIQRLCGYYIIFDLFRSEQADCPFLPFFISAIDAKEHSRTKMDLIERNFLTQLVDDGAKDLAGKTVEQILRYDINPALAEDISNVRGQAKAKQMELPYCVKSGLANVLPATGTGMAPSTNNEASFKEMLENLTINPDKSPLNNQFVPQFMSIPPPLLTCDDELIWFDLTNPGWHKPAFDSSSTPSIGSCEAKKLIEQAFTQALSIQDQGLLLNELNDDPDTVNQIGLTPERLPDLVENNPLIAIEVLLKLMHSAQITEYFSALVNMEMSLHSMEVVNRLTTAVDLPSEFIYLFISNCISTCETMKDKYVQNRLVRLVCVFLQSLIRNKIINVKDLLIEVEAFCVEFSRIREAAALYRLLKNCFANESGQGSSTSGSSSNSSGNTKKE</sequence>
<dbReference type="GO" id="GO:0005634">
    <property type="term" value="C:nucleus"/>
    <property type="evidence" value="ECO:0007669"/>
    <property type="project" value="UniProtKB-SubCell"/>
</dbReference>
<proteinExistence type="inferred from homology"/>
<accession>A0A336MXT3</accession>
<evidence type="ECO:0000256" key="7">
    <source>
        <dbReference type="ARBA" id="ARBA00023158"/>
    </source>
</evidence>
<gene>
    <name evidence="12" type="primary">CSON006546</name>
    <name evidence="11" type="synonym">CSON002296</name>
</gene>
<evidence type="ECO:0000256" key="1">
    <source>
        <dbReference type="ARBA" id="ARBA00004123"/>
    </source>
</evidence>
<feature type="compositionally biased region" description="Low complexity" evidence="10">
    <location>
        <begin position="423"/>
        <end position="443"/>
    </location>
</feature>
<evidence type="ECO:0000256" key="8">
    <source>
        <dbReference type="ARBA" id="ARBA00023163"/>
    </source>
</evidence>
<dbReference type="VEuPathDB" id="VectorBase:CSON006546"/>
<evidence type="ECO:0000256" key="3">
    <source>
        <dbReference type="ARBA" id="ARBA00008030"/>
    </source>
</evidence>
<dbReference type="EMBL" id="UFQT01001380">
    <property type="protein sequence ID" value="SSX30292.1"/>
    <property type="molecule type" value="Genomic_DNA"/>
</dbReference>